<evidence type="ECO:0000256" key="1">
    <source>
        <dbReference type="ARBA" id="ARBA00010982"/>
    </source>
</evidence>
<protein>
    <submittedName>
        <fullName evidence="7">Acetyl-CoA C-acetyltransferase</fullName>
        <ecNumber evidence="7">2.3.1.9</ecNumber>
    </submittedName>
</protein>
<feature type="domain" description="Thiolase N-terminal" evidence="5">
    <location>
        <begin position="11"/>
        <end position="277"/>
    </location>
</feature>
<keyword evidence="8" id="KW-1185">Reference proteome</keyword>
<dbReference type="InterPro" id="IPR020617">
    <property type="entry name" value="Thiolase_C"/>
</dbReference>
<dbReference type="PIRSF" id="PIRSF000429">
    <property type="entry name" value="Ac-CoA_Ac_transf"/>
    <property type="match status" value="1"/>
</dbReference>
<dbReference type="InterPro" id="IPR016039">
    <property type="entry name" value="Thiolase-like"/>
</dbReference>
<gene>
    <name evidence="7" type="ORF">ACFSR3_00860</name>
</gene>
<evidence type="ECO:0000313" key="7">
    <source>
        <dbReference type="EMBL" id="MFD2600590.1"/>
    </source>
</evidence>
<dbReference type="EMBL" id="JBHUMD010000002">
    <property type="protein sequence ID" value="MFD2600590.1"/>
    <property type="molecule type" value="Genomic_DNA"/>
</dbReference>
<name>A0ABW5NP11_9FLAO</name>
<evidence type="ECO:0000313" key="8">
    <source>
        <dbReference type="Proteomes" id="UP001597480"/>
    </source>
</evidence>
<dbReference type="RefSeq" id="WP_379819294.1">
    <property type="nucleotide sequence ID" value="NZ_JBHUMD010000002.1"/>
</dbReference>
<evidence type="ECO:0000256" key="4">
    <source>
        <dbReference type="RuleBase" id="RU003557"/>
    </source>
</evidence>
<dbReference type="NCBIfam" id="TIGR01930">
    <property type="entry name" value="AcCoA-C-Actrans"/>
    <property type="match status" value="1"/>
</dbReference>
<dbReference type="Pfam" id="PF02803">
    <property type="entry name" value="Thiolase_C"/>
    <property type="match status" value="1"/>
</dbReference>
<dbReference type="InterPro" id="IPR050521">
    <property type="entry name" value="3-ketoacyl-CoA_Thiolase"/>
</dbReference>
<dbReference type="EC" id="2.3.1.9" evidence="7"/>
<dbReference type="PANTHER" id="PTHR42689">
    <property type="entry name" value="ACETYL-COA ACYLTRANSFERASE FADA2 (3-KETOACYL-COA THIOLASE) (BETA-KETOTHIOLASE)-RELATED"/>
    <property type="match status" value="1"/>
</dbReference>
<dbReference type="PANTHER" id="PTHR42689:SF1">
    <property type="entry name" value="ACETYL-COA ACYLTRANSFERASE FADA2 (3-KETOACYL-COA THIOLASE) (BETA-KETOTHIOLASE)-RELATED"/>
    <property type="match status" value="1"/>
</dbReference>
<evidence type="ECO:0000256" key="3">
    <source>
        <dbReference type="ARBA" id="ARBA00023315"/>
    </source>
</evidence>
<comment type="caution">
    <text evidence="7">The sequence shown here is derived from an EMBL/GenBank/DDBJ whole genome shotgun (WGS) entry which is preliminary data.</text>
</comment>
<evidence type="ECO:0000259" key="5">
    <source>
        <dbReference type="Pfam" id="PF00108"/>
    </source>
</evidence>
<dbReference type="GO" id="GO:0003985">
    <property type="term" value="F:acetyl-CoA C-acetyltransferase activity"/>
    <property type="evidence" value="ECO:0007669"/>
    <property type="project" value="UniProtKB-EC"/>
</dbReference>
<accession>A0ABW5NP11</accession>
<dbReference type="CDD" id="cd00751">
    <property type="entry name" value="thiolase"/>
    <property type="match status" value="1"/>
</dbReference>
<organism evidence="7 8">
    <name type="scientific">Flavobacterium suzhouense</name>
    <dbReference type="NCBI Taxonomy" id="1529638"/>
    <lineage>
        <taxon>Bacteria</taxon>
        <taxon>Pseudomonadati</taxon>
        <taxon>Bacteroidota</taxon>
        <taxon>Flavobacteriia</taxon>
        <taxon>Flavobacteriales</taxon>
        <taxon>Flavobacteriaceae</taxon>
        <taxon>Flavobacterium</taxon>
    </lineage>
</organism>
<sequence length="425" mass="46455">MPTDTPFRRAAIVGYNRIPFARNNTAYTQANNRDMMTAALNGLIDRYKLHGKELGEVAGGAVIKHSWEINLMRECVLHTSLDPKTPACDIQQACNTGIESAVYIANKIALGQIECGIAGGVDSTSNVPLEFNEHIRKIFLAARRSKGTLERLKHLAGIRFSDFTPVAPQNLEPGTGLSMGGHTEYTAKYYKISREEQDAYALQSHLKMAAATDRGFFKDMLSPYMGLEQDNNMRRDTTMEKLARLRPAFDKENGSLTAGNSSPLTDGASCLLIASEEWAKQNNLPILAYITHAEMAAIEYIENKHNLLLAPVYSASRMLKKAGLRLQDFDYYEIHEAFAAQVLAILKIWESPELSKEFGVEALGSIDPAKLNINGSSLATGHPFAATGGRVLATMAKLLHEKGSGRGFVSVCAAGGQGMTVILEK</sequence>
<dbReference type="InterPro" id="IPR002155">
    <property type="entry name" value="Thiolase"/>
</dbReference>
<keyword evidence="2 4" id="KW-0808">Transferase</keyword>
<evidence type="ECO:0000256" key="2">
    <source>
        <dbReference type="ARBA" id="ARBA00022679"/>
    </source>
</evidence>
<feature type="domain" description="Thiolase C-terminal" evidence="6">
    <location>
        <begin position="286"/>
        <end position="425"/>
    </location>
</feature>
<reference evidence="8" key="1">
    <citation type="journal article" date="2019" name="Int. J. Syst. Evol. Microbiol.">
        <title>The Global Catalogue of Microorganisms (GCM) 10K type strain sequencing project: providing services to taxonomists for standard genome sequencing and annotation.</title>
        <authorList>
            <consortium name="The Broad Institute Genomics Platform"/>
            <consortium name="The Broad Institute Genome Sequencing Center for Infectious Disease"/>
            <person name="Wu L."/>
            <person name="Ma J."/>
        </authorList>
    </citation>
    <scope>NUCLEOTIDE SEQUENCE [LARGE SCALE GENOMIC DNA]</scope>
    <source>
        <strain evidence="8">KCTC 42107</strain>
    </source>
</reference>
<evidence type="ECO:0000259" key="6">
    <source>
        <dbReference type="Pfam" id="PF02803"/>
    </source>
</evidence>
<dbReference type="Pfam" id="PF00108">
    <property type="entry name" value="Thiolase_N"/>
    <property type="match status" value="1"/>
</dbReference>
<dbReference type="NCBIfam" id="NF006740">
    <property type="entry name" value="PRK09268.1"/>
    <property type="match status" value="1"/>
</dbReference>
<dbReference type="Gene3D" id="3.40.47.10">
    <property type="match status" value="1"/>
</dbReference>
<proteinExistence type="inferred from homology"/>
<comment type="similarity">
    <text evidence="1 4">Belongs to the thiolase-like superfamily. Thiolase family.</text>
</comment>
<keyword evidence="3 4" id="KW-0012">Acyltransferase</keyword>
<dbReference type="Proteomes" id="UP001597480">
    <property type="component" value="Unassembled WGS sequence"/>
</dbReference>
<dbReference type="InterPro" id="IPR020616">
    <property type="entry name" value="Thiolase_N"/>
</dbReference>
<dbReference type="SUPFAM" id="SSF53901">
    <property type="entry name" value="Thiolase-like"/>
    <property type="match status" value="2"/>
</dbReference>